<evidence type="ECO:0000313" key="11">
    <source>
        <dbReference type="Proteomes" id="UP000504603"/>
    </source>
</evidence>
<dbReference type="GO" id="GO:0005524">
    <property type="term" value="F:ATP binding"/>
    <property type="evidence" value="ECO:0007669"/>
    <property type="project" value="UniProtKB-KW"/>
</dbReference>
<protein>
    <recommendedName>
        <fullName evidence="10">adenylate dimethylallyltransferase (ADP/ATP-dependent)</fullName>
        <ecNumber evidence="10">2.5.1.112</ecNumber>
    </recommendedName>
</protein>
<evidence type="ECO:0000256" key="1">
    <source>
        <dbReference type="ARBA" id="ARBA00005842"/>
    </source>
</evidence>
<evidence type="ECO:0000256" key="8">
    <source>
        <dbReference type="ARBA" id="ARBA00052386"/>
    </source>
</evidence>
<name>A0A6J1D8Y2_MOMCH</name>
<dbReference type="EC" id="2.5.1.112" evidence="10"/>
<dbReference type="GeneID" id="111018461"/>
<organism evidence="11 12">
    <name type="scientific">Momordica charantia</name>
    <name type="common">Bitter gourd</name>
    <name type="synonym">Balsam pear</name>
    <dbReference type="NCBI Taxonomy" id="3673"/>
    <lineage>
        <taxon>Eukaryota</taxon>
        <taxon>Viridiplantae</taxon>
        <taxon>Streptophyta</taxon>
        <taxon>Embryophyta</taxon>
        <taxon>Tracheophyta</taxon>
        <taxon>Spermatophyta</taxon>
        <taxon>Magnoliopsida</taxon>
        <taxon>eudicotyledons</taxon>
        <taxon>Gunneridae</taxon>
        <taxon>Pentapetalae</taxon>
        <taxon>rosids</taxon>
        <taxon>fabids</taxon>
        <taxon>Cucurbitales</taxon>
        <taxon>Cucurbitaceae</taxon>
        <taxon>Momordiceae</taxon>
        <taxon>Momordica</taxon>
    </lineage>
</organism>
<comment type="catalytic activity">
    <reaction evidence="7">
        <text>dimethylallyl diphosphate + ATP = N(6)-(dimethylallyl)adenosine 5'-triphosphate + diphosphate</text>
        <dbReference type="Rhea" id="RHEA:36331"/>
        <dbReference type="ChEBI" id="CHEBI:30616"/>
        <dbReference type="ChEBI" id="CHEBI:33019"/>
        <dbReference type="ChEBI" id="CHEBI:57623"/>
        <dbReference type="ChEBI" id="CHEBI:73532"/>
        <dbReference type="EC" id="2.5.1.112"/>
    </reaction>
</comment>
<dbReference type="Pfam" id="PF01715">
    <property type="entry name" value="IPPT"/>
    <property type="match status" value="2"/>
</dbReference>
<dbReference type="GO" id="GO:0005739">
    <property type="term" value="C:mitochondrion"/>
    <property type="evidence" value="ECO:0007669"/>
    <property type="project" value="TreeGrafter"/>
</dbReference>
<dbReference type="AlphaFoldDB" id="A0A6J1D8Y2"/>
<dbReference type="Gene3D" id="3.40.50.300">
    <property type="entry name" value="P-loop containing nucleotide triphosphate hydrolases"/>
    <property type="match status" value="1"/>
</dbReference>
<evidence type="ECO:0000256" key="4">
    <source>
        <dbReference type="ARBA" id="ARBA00022741"/>
    </source>
</evidence>
<keyword evidence="3" id="KW-0203">Cytokinin biosynthesis</keyword>
<dbReference type="KEGG" id="mcha:111018461"/>
<keyword evidence="6" id="KW-0809">Transit peptide</keyword>
<dbReference type="InterPro" id="IPR027417">
    <property type="entry name" value="P-loop_NTPase"/>
</dbReference>
<dbReference type="GO" id="GO:0052622">
    <property type="term" value="F:ATP/ADP dimethylallyltransferase activity"/>
    <property type="evidence" value="ECO:0007669"/>
    <property type="project" value="UniProtKB-EC"/>
</dbReference>
<dbReference type="PANTHER" id="PTHR11088">
    <property type="entry name" value="TRNA DIMETHYLALLYLTRANSFERASE"/>
    <property type="match status" value="1"/>
</dbReference>
<gene>
    <name evidence="12" type="primary">LOC111018461</name>
</gene>
<accession>A0A6J1D8Y2</accession>
<dbReference type="GO" id="GO:0009691">
    <property type="term" value="P:cytokinin biosynthetic process"/>
    <property type="evidence" value="ECO:0007669"/>
    <property type="project" value="UniProtKB-KW"/>
</dbReference>
<dbReference type="Proteomes" id="UP000504603">
    <property type="component" value="Unplaced"/>
</dbReference>
<dbReference type="Gene3D" id="1.10.287.890">
    <property type="entry name" value="Crystal structure of tRNA isopentenylpyrophosphate transferase (bh2366) domain"/>
    <property type="match status" value="1"/>
</dbReference>
<sequence>MNMATMFMSKQLITQQPSINLPPGRLNTNPNFWKKKLQKEKVVIVIGATGTGKSRLSIDIATRFSSEVINSDKMQVYEGLDVVTNKVTKQEQQGVPHHLLGTINPFYDFSATDFSDMAGLSLDAIAARDRLPIIAGGSNSYIEALIDPNFQSRYECCFLWVDVSMPVLCSFVSKRVDKMVANGMVDEAEKFFDPARDYSRGIKRAIGVPEFDSYFRYKSLLDEETQDKLLQDAISKVKDHTCRLALRQLGKIQRLKNVKGWKIHQLDATEAFTKQGKESEEAWNKLVAAPSMAIIEKFLHQNVFTVKAPTTLASLIGIPRKRSAAIAAATP</sequence>
<dbReference type="GO" id="GO:0009824">
    <property type="term" value="F:AMP dimethylallyltransferase activity"/>
    <property type="evidence" value="ECO:0007669"/>
    <property type="project" value="UniProtKB-ARBA"/>
</dbReference>
<dbReference type="OrthoDB" id="775260at2759"/>
<keyword evidence="5" id="KW-0067">ATP-binding</keyword>
<dbReference type="GO" id="GO:0006400">
    <property type="term" value="P:tRNA modification"/>
    <property type="evidence" value="ECO:0007669"/>
    <property type="project" value="TreeGrafter"/>
</dbReference>
<evidence type="ECO:0000256" key="5">
    <source>
        <dbReference type="ARBA" id="ARBA00022840"/>
    </source>
</evidence>
<evidence type="ECO:0000256" key="6">
    <source>
        <dbReference type="ARBA" id="ARBA00022946"/>
    </source>
</evidence>
<dbReference type="InterPro" id="IPR039657">
    <property type="entry name" value="Dimethylallyltransferase"/>
</dbReference>
<reference evidence="12" key="1">
    <citation type="submission" date="2025-08" db="UniProtKB">
        <authorList>
            <consortium name="RefSeq"/>
        </authorList>
    </citation>
    <scope>IDENTIFICATION</scope>
    <source>
        <strain evidence="12">OHB3-1</strain>
    </source>
</reference>
<keyword evidence="4" id="KW-0547">Nucleotide-binding</keyword>
<comment type="catalytic activity">
    <reaction evidence="8">
        <text>dimethylallyl diphosphate + ADP = N(6)-(dimethylallyl)adenosine 5'-diphosphate + diphosphate</text>
        <dbReference type="Rhea" id="RHEA:36327"/>
        <dbReference type="ChEBI" id="CHEBI:33019"/>
        <dbReference type="ChEBI" id="CHEBI:57623"/>
        <dbReference type="ChEBI" id="CHEBI:73533"/>
        <dbReference type="ChEBI" id="CHEBI:456216"/>
        <dbReference type="EC" id="2.5.1.112"/>
    </reaction>
</comment>
<dbReference type="RefSeq" id="XP_022150248.1">
    <property type="nucleotide sequence ID" value="XM_022294556.1"/>
</dbReference>
<keyword evidence="11" id="KW-1185">Reference proteome</keyword>
<comment type="function">
    <text evidence="9">Involved in cytokinin biosynthesis. Catalyzes the transfer of an isopentenyl group from dimethylallyl diphosphate (DMAPP) to ATP and ADP.</text>
</comment>
<dbReference type="SUPFAM" id="SSF52540">
    <property type="entry name" value="P-loop containing nucleoside triphosphate hydrolases"/>
    <property type="match status" value="1"/>
</dbReference>
<evidence type="ECO:0000256" key="2">
    <source>
        <dbReference type="ARBA" id="ARBA00022679"/>
    </source>
</evidence>
<evidence type="ECO:0000313" key="12">
    <source>
        <dbReference type="RefSeq" id="XP_022150248.1"/>
    </source>
</evidence>
<comment type="similarity">
    <text evidence="1">Belongs to the IPP transferase family.</text>
</comment>
<evidence type="ECO:0000256" key="9">
    <source>
        <dbReference type="ARBA" id="ARBA00055191"/>
    </source>
</evidence>
<dbReference type="FunFam" id="1.10.287.890:FF:000002">
    <property type="entry name" value="Adenylate isopentenyltransferase 5, chloroplastic"/>
    <property type="match status" value="1"/>
</dbReference>
<proteinExistence type="inferred from homology"/>
<keyword evidence="2" id="KW-0808">Transferase</keyword>
<dbReference type="GO" id="GO:0052381">
    <property type="term" value="F:tRNA dimethylallyltransferase activity"/>
    <property type="evidence" value="ECO:0007669"/>
    <property type="project" value="TreeGrafter"/>
</dbReference>
<evidence type="ECO:0000256" key="7">
    <source>
        <dbReference type="ARBA" id="ARBA00051744"/>
    </source>
</evidence>
<evidence type="ECO:0000256" key="10">
    <source>
        <dbReference type="ARBA" id="ARBA00066838"/>
    </source>
</evidence>
<dbReference type="PANTHER" id="PTHR11088:SF91">
    <property type="entry name" value="ADENYLATE ISOPENTENYLTRANSFERASE 3, CHLOROPLASTIC"/>
    <property type="match status" value="1"/>
</dbReference>
<evidence type="ECO:0000256" key="3">
    <source>
        <dbReference type="ARBA" id="ARBA00022712"/>
    </source>
</evidence>